<gene>
    <name evidence="1" type="ORF">ACFYWW_03620</name>
</gene>
<dbReference type="Proteomes" id="UP001601976">
    <property type="component" value="Unassembled WGS sequence"/>
</dbReference>
<dbReference type="RefSeq" id="WP_387893672.1">
    <property type="nucleotide sequence ID" value="NZ_JBIAPK010000001.1"/>
</dbReference>
<sequence>MDPLGEVRALHLALDAGAWTPTASDRLLAKLVEADLRLVTADSIRTAFAELGNASGPLADALKQVEVSLSGLTAAAGSSYQREVRSAAGAILRAVFPRIRDTETRPL</sequence>
<name>A0ABW6R8J6_9ACTN</name>
<keyword evidence="2" id="KW-1185">Reference proteome</keyword>
<dbReference type="EMBL" id="JBIAPK010000001">
    <property type="protein sequence ID" value="MFF3337816.1"/>
    <property type="molecule type" value="Genomic_DNA"/>
</dbReference>
<accession>A0ABW6R8J6</accession>
<comment type="caution">
    <text evidence="1">The sequence shown here is derived from an EMBL/GenBank/DDBJ whole genome shotgun (WGS) entry which is preliminary data.</text>
</comment>
<evidence type="ECO:0000313" key="1">
    <source>
        <dbReference type="EMBL" id="MFF3337816.1"/>
    </source>
</evidence>
<evidence type="ECO:0000313" key="2">
    <source>
        <dbReference type="Proteomes" id="UP001601976"/>
    </source>
</evidence>
<organism evidence="1 2">
    <name type="scientific">Streptomyces flavidovirens</name>
    <dbReference type="NCBI Taxonomy" id="67298"/>
    <lineage>
        <taxon>Bacteria</taxon>
        <taxon>Bacillati</taxon>
        <taxon>Actinomycetota</taxon>
        <taxon>Actinomycetes</taxon>
        <taxon>Kitasatosporales</taxon>
        <taxon>Streptomycetaceae</taxon>
        <taxon>Streptomyces</taxon>
    </lineage>
</organism>
<proteinExistence type="predicted"/>
<protein>
    <submittedName>
        <fullName evidence="1">Uncharacterized protein</fullName>
    </submittedName>
</protein>
<reference evidence="1 2" key="1">
    <citation type="submission" date="2024-10" db="EMBL/GenBank/DDBJ databases">
        <title>The Natural Products Discovery Center: Release of the First 8490 Sequenced Strains for Exploring Actinobacteria Biosynthetic Diversity.</title>
        <authorList>
            <person name="Kalkreuter E."/>
            <person name="Kautsar S.A."/>
            <person name="Yang D."/>
            <person name="Bader C.D."/>
            <person name="Teijaro C.N."/>
            <person name="Fluegel L."/>
            <person name="Davis C.M."/>
            <person name="Simpson J.R."/>
            <person name="Lauterbach L."/>
            <person name="Steele A.D."/>
            <person name="Gui C."/>
            <person name="Meng S."/>
            <person name="Li G."/>
            <person name="Viehrig K."/>
            <person name="Ye F."/>
            <person name="Su P."/>
            <person name="Kiefer A.F."/>
            <person name="Nichols A."/>
            <person name="Cepeda A.J."/>
            <person name="Yan W."/>
            <person name="Fan B."/>
            <person name="Jiang Y."/>
            <person name="Adhikari A."/>
            <person name="Zheng C.-J."/>
            <person name="Schuster L."/>
            <person name="Cowan T.M."/>
            <person name="Smanski M.J."/>
            <person name="Chevrette M.G."/>
            <person name="De Carvalho L.P.S."/>
            <person name="Shen B."/>
        </authorList>
    </citation>
    <scope>NUCLEOTIDE SEQUENCE [LARGE SCALE GENOMIC DNA]</scope>
    <source>
        <strain evidence="1 2">NPDC003029</strain>
    </source>
</reference>